<accession>A0ABU8NT83</accession>
<dbReference type="Proteomes" id="UP001378956">
    <property type="component" value="Unassembled WGS sequence"/>
</dbReference>
<dbReference type="SUPFAM" id="SSF64182">
    <property type="entry name" value="DHH phosphoesterases"/>
    <property type="match status" value="1"/>
</dbReference>
<organism evidence="9 10">
    <name type="scientific">Pedobacter panaciterrae</name>
    <dbReference type="NCBI Taxonomy" id="363849"/>
    <lineage>
        <taxon>Bacteria</taxon>
        <taxon>Pseudomonadati</taxon>
        <taxon>Bacteroidota</taxon>
        <taxon>Sphingobacteriia</taxon>
        <taxon>Sphingobacteriales</taxon>
        <taxon>Sphingobacteriaceae</taxon>
        <taxon>Pedobacter</taxon>
    </lineage>
</organism>
<reference evidence="9 10" key="1">
    <citation type="submission" date="2024-03" db="EMBL/GenBank/DDBJ databases">
        <title>Sequence of Lycoming College Course Isolates.</title>
        <authorList>
            <person name="Plotts O."/>
            <person name="Newman J."/>
        </authorList>
    </citation>
    <scope>NUCLEOTIDE SEQUENCE [LARGE SCALE GENOMIC DNA]</scope>
    <source>
        <strain evidence="9 10">CJB-3</strain>
    </source>
</reference>
<comment type="similarity">
    <text evidence="1">Belongs to the RecJ family.</text>
</comment>
<name>A0ABU8NT83_9SPHI</name>
<dbReference type="Pfam" id="PF01368">
    <property type="entry name" value="DHH"/>
    <property type="match status" value="1"/>
</dbReference>
<comment type="caution">
    <text evidence="9">The sequence shown here is derived from an EMBL/GenBank/DDBJ whole genome shotgun (WGS) entry which is preliminary data.</text>
</comment>
<feature type="domain" description="DHHA1" evidence="7">
    <location>
        <begin position="349"/>
        <end position="442"/>
    </location>
</feature>
<evidence type="ECO:0000313" key="10">
    <source>
        <dbReference type="Proteomes" id="UP001378956"/>
    </source>
</evidence>
<proteinExistence type="inferred from homology"/>
<evidence type="ECO:0000256" key="5">
    <source>
        <dbReference type="ARBA" id="ARBA00022839"/>
    </source>
</evidence>
<dbReference type="Pfam" id="PF17768">
    <property type="entry name" value="RecJ_OB"/>
    <property type="match status" value="1"/>
</dbReference>
<keyword evidence="5 9" id="KW-0269">Exonuclease</keyword>
<dbReference type="NCBIfam" id="TIGR00644">
    <property type="entry name" value="recJ"/>
    <property type="match status" value="1"/>
</dbReference>
<dbReference type="InterPro" id="IPR051673">
    <property type="entry name" value="SSDNA_exonuclease_RecJ"/>
</dbReference>
<dbReference type="PANTHER" id="PTHR30255">
    <property type="entry name" value="SINGLE-STRANDED-DNA-SPECIFIC EXONUCLEASE RECJ"/>
    <property type="match status" value="1"/>
</dbReference>
<dbReference type="EMBL" id="JBBEUB010000012">
    <property type="protein sequence ID" value="MEJ2905471.1"/>
    <property type="molecule type" value="Genomic_DNA"/>
</dbReference>
<keyword evidence="10" id="KW-1185">Reference proteome</keyword>
<dbReference type="InterPro" id="IPR038763">
    <property type="entry name" value="DHH_sf"/>
</dbReference>
<dbReference type="GO" id="GO:0004527">
    <property type="term" value="F:exonuclease activity"/>
    <property type="evidence" value="ECO:0007669"/>
    <property type="project" value="UniProtKB-KW"/>
</dbReference>
<evidence type="ECO:0000259" key="6">
    <source>
        <dbReference type="Pfam" id="PF01368"/>
    </source>
</evidence>
<dbReference type="InterPro" id="IPR001667">
    <property type="entry name" value="DDH_dom"/>
</dbReference>
<keyword evidence="3" id="KW-0540">Nuclease</keyword>
<feature type="domain" description="DDH" evidence="6">
    <location>
        <begin position="80"/>
        <end position="230"/>
    </location>
</feature>
<dbReference type="Gene3D" id="3.10.310.30">
    <property type="match status" value="1"/>
</dbReference>
<evidence type="ECO:0000256" key="4">
    <source>
        <dbReference type="ARBA" id="ARBA00022801"/>
    </source>
</evidence>
<protein>
    <recommendedName>
        <fullName evidence="2">Single-stranded-DNA-specific exonuclease RecJ</fullName>
    </recommendedName>
</protein>
<dbReference type="InterPro" id="IPR041122">
    <property type="entry name" value="RecJ_OB"/>
</dbReference>
<dbReference type="Gene3D" id="3.90.1640.30">
    <property type="match status" value="1"/>
</dbReference>
<dbReference type="InterPro" id="IPR003156">
    <property type="entry name" value="DHHA1_dom"/>
</dbReference>
<gene>
    <name evidence="9" type="primary">recJ</name>
    <name evidence="9" type="ORF">WAE58_23705</name>
</gene>
<evidence type="ECO:0000256" key="2">
    <source>
        <dbReference type="ARBA" id="ARBA00019841"/>
    </source>
</evidence>
<evidence type="ECO:0000259" key="7">
    <source>
        <dbReference type="Pfam" id="PF02272"/>
    </source>
</evidence>
<dbReference type="InterPro" id="IPR004610">
    <property type="entry name" value="RecJ"/>
</dbReference>
<evidence type="ECO:0000313" key="9">
    <source>
        <dbReference type="EMBL" id="MEJ2905471.1"/>
    </source>
</evidence>
<sequence>MKKRWVQAAKGNTETTDLLAQQLNIDNSLAQILVQRGISSFDIARDYFRPQMSHLHDPFLMKDMDKAIDRIDVALAKKEKILIYGDYDVDGTTSVALAFSFFSQFTSDIEYYIPDRHKEGYGISTAGIDYAAKNGFTLIIALDCGIKSNDKIAYANTLNIDFIICDHHLPSDELPAAIAILDPKRNDCAYPFKELAGCGIGFKLAQAYCDTHQLPAENYEQYIDLVMVSIAADIVPVIDENRILAYHGLIKLNAKPCVGLKALMEISGKSKDYTLTDVVFTLAPRINAAGRMDHASEAVKMLLCTESSLAQEQSLFINIQNTDRKTSDQNMTAEALALIEECDILVNKKTTVVYHESWNKGVIGIVASRLIEKYYRPTVVLTASNGLLTGSARSVAGFDLYEALLGCQDLLVQFGGHKFAAGLTIKPENIQLFSDRFENIVASTITDDLLSPEINIDTEIEFGQIDGKFQRIVAQMAPFGPLNTAPVFVSHNVFITGKPYVVGIKHLKLNLKQQNSTIFEGIGFGLAEYESLLQPNQPFSVCYTVEENIWKDQRRLQLNIKAIEIDN</sequence>
<feature type="domain" description="RecJ OB" evidence="8">
    <location>
        <begin position="456"/>
        <end position="561"/>
    </location>
</feature>
<dbReference type="PANTHER" id="PTHR30255:SF2">
    <property type="entry name" value="SINGLE-STRANDED-DNA-SPECIFIC EXONUCLEASE RECJ"/>
    <property type="match status" value="1"/>
</dbReference>
<keyword evidence="4" id="KW-0378">Hydrolase</keyword>
<dbReference type="Pfam" id="PF02272">
    <property type="entry name" value="DHHA1"/>
    <property type="match status" value="1"/>
</dbReference>
<evidence type="ECO:0000256" key="1">
    <source>
        <dbReference type="ARBA" id="ARBA00005915"/>
    </source>
</evidence>
<evidence type="ECO:0000256" key="3">
    <source>
        <dbReference type="ARBA" id="ARBA00022722"/>
    </source>
</evidence>
<evidence type="ECO:0000259" key="8">
    <source>
        <dbReference type="Pfam" id="PF17768"/>
    </source>
</evidence>
<dbReference type="RefSeq" id="WP_337717918.1">
    <property type="nucleotide sequence ID" value="NZ_JBBEUB010000012.1"/>
</dbReference>